<name>A0A5J4XB39_9EUKA</name>
<evidence type="ECO:0000313" key="3">
    <source>
        <dbReference type="Proteomes" id="UP000324800"/>
    </source>
</evidence>
<feature type="region of interest" description="Disordered" evidence="1">
    <location>
        <begin position="488"/>
        <end position="524"/>
    </location>
</feature>
<dbReference type="EMBL" id="SNRW01000071">
    <property type="protein sequence ID" value="KAA6403699.1"/>
    <property type="molecule type" value="Genomic_DNA"/>
</dbReference>
<organism evidence="2 3">
    <name type="scientific">Streblomastix strix</name>
    <dbReference type="NCBI Taxonomy" id="222440"/>
    <lineage>
        <taxon>Eukaryota</taxon>
        <taxon>Metamonada</taxon>
        <taxon>Preaxostyla</taxon>
        <taxon>Oxymonadida</taxon>
        <taxon>Streblomastigidae</taxon>
        <taxon>Streblomastix</taxon>
    </lineage>
</organism>
<dbReference type="Proteomes" id="UP000324800">
    <property type="component" value="Unassembled WGS sequence"/>
</dbReference>
<proteinExistence type="predicted"/>
<feature type="compositionally biased region" description="Basic residues" evidence="1">
    <location>
        <begin position="591"/>
        <end position="614"/>
    </location>
</feature>
<reference evidence="2 3" key="1">
    <citation type="submission" date="2019-03" db="EMBL/GenBank/DDBJ databases">
        <title>Single cell metagenomics reveals metabolic interactions within the superorganism composed of flagellate Streblomastix strix and complex community of Bacteroidetes bacteria on its surface.</title>
        <authorList>
            <person name="Treitli S.C."/>
            <person name="Kolisko M."/>
            <person name="Husnik F."/>
            <person name="Keeling P."/>
            <person name="Hampl V."/>
        </authorList>
    </citation>
    <scope>NUCLEOTIDE SEQUENCE [LARGE SCALE GENOMIC DNA]</scope>
    <source>
        <strain evidence="2">ST1C</strain>
    </source>
</reference>
<feature type="region of interest" description="Disordered" evidence="1">
    <location>
        <begin position="541"/>
        <end position="614"/>
    </location>
</feature>
<feature type="compositionally biased region" description="Basic and acidic residues" evidence="1">
    <location>
        <begin position="259"/>
        <end position="283"/>
    </location>
</feature>
<dbReference type="AlphaFoldDB" id="A0A5J4XB39"/>
<feature type="region of interest" description="Disordered" evidence="1">
    <location>
        <begin position="68"/>
        <end position="106"/>
    </location>
</feature>
<evidence type="ECO:0000256" key="1">
    <source>
        <dbReference type="SAM" id="MobiDB-lite"/>
    </source>
</evidence>
<accession>A0A5J4XB39</accession>
<comment type="caution">
    <text evidence="2">The sequence shown here is derived from an EMBL/GenBank/DDBJ whole genome shotgun (WGS) entry which is preliminary data.</text>
</comment>
<sequence>MQPNQFCSYVHPEEIGLYDLMFEQMQWQYWIPNATNLASFINMAQIHRNLLVAIIPLIDLNEAVKQERSEPNIVKSEPNKQKQIENTRISQQQSYSSTTSLDSQSMNESSRLESLLISLLYLTQGLPRLSVLLKPIPIENRSNSSQLQQNPFYFTGPHAPYQFVEPCPPILRQYIMSSQLSSLPWHKLSSNATHVILSAKFVNIPDYACFINEITAEIYVRLTIRLIGLACFGSDYAQIEKERKANQIMGIQFENENQQENKNKNKENKDEQSKKKELDKNKENKDSHLTFAKNINSSRSEAYEAEYKQDKRKLSSRLVTSVKEQIPLIPFQFENTVKFTRFIQYAIFIIHILASPVIVGDSDALAQVSFLNPSGVASLISETDPKNNVNNSGMLQQLQTGNFINHASWNKICRSRDNGKIRRKPVEVAKCDPDQLMSSVLKENKQLSGNDFDQLSAHLDIIQGKRSNISGLTQKQLLELMNKQTLNENVDNSSKHRSHSFNSSSKRKEQQNLITPNIKQSSTQLLESPFTAKQRLAFQKVKEQNHNHKNHTIDKYANKGRDDVDDIHSYRNSSSHKHNQRGGSNSSNRTKEKKSHHSSYNHSNTHRSAHSNKS</sequence>
<evidence type="ECO:0000313" key="2">
    <source>
        <dbReference type="EMBL" id="KAA6403699.1"/>
    </source>
</evidence>
<gene>
    <name evidence="2" type="ORF">EZS28_000769</name>
</gene>
<feature type="non-terminal residue" evidence="2">
    <location>
        <position position="614"/>
    </location>
</feature>
<feature type="compositionally biased region" description="Low complexity" evidence="1">
    <location>
        <begin position="90"/>
        <end position="105"/>
    </location>
</feature>
<feature type="region of interest" description="Disordered" evidence="1">
    <location>
        <begin position="254"/>
        <end position="283"/>
    </location>
</feature>
<feature type="compositionally biased region" description="Polar residues" evidence="1">
    <location>
        <begin position="511"/>
        <end position="524"/>
    </location>
</feature>
<feature type="compositionally biased region" description="Basic and acidic residues" evidence="1">
    <location>
        <begin position="541"/>
        <end position="569"/>
    </location>
</feature>
<protein>
    <submittedName>
        <fullName evidence="2">Uncharacterized protein</fullName>
    </submittedName>
</protein>